<protein>
    <submittedName>
        <fullName evidence="7">ABC transporter ATP-binding protein</fullName>
    </submittedName>
</protein>
<dbReference type="CDD" id="cd10147">
    <property type="entry name" value="Wzt_C-like"/>
    <property type="match status" value="1"/>
</dbReference>
<keyword evidence="5" id="KW-1278">Translocase</keyword>
<evidence type="ECO:0000256" key="5">
    <source>
        <dbReference type="ARBA" id="ARBA00022967"/>
    </source>
</evidence>
<evidence type="ECO:0000256" key="1">
    <source>
        <dbReference type="ARBA" id="ARBA00005417"/>
    </source>
</evidence>
<dbReference type="Proteomes" id="UP000652153">
    <property type="component" value="Unassembled WGS sequence"/>
</dbReference>
<evidence type="ECO:0000313" key="8">
    <source>
        <dbReference type="Proteomes" id="UP000652153"/>
    </source>
</evidence>
<keyword evidence="8" id="KW-1185">Reference proteome</keyword>
<dbReference type="PANTHER" id="PTHR46743:SF2">
    <property type="entry name" value="TEICHOIC ACIDS EXPORT ATP-BINDING PROTEIN TAGH"/>
    <property type="match status" value="1"/>
</dbReference>
<evidence type="ECO:0000256" key="2">
    <source>
        <dbReference type="ARBA" id="ARBA00022448"/>
    </source>
</evidence>
<dbReference type="PROSITE" id="PS50893">
    <property type="entry name" value="ABC_TRANSPORTER_2"/>
    <property type="match status" value="1"/>
</dbReference>
<evidence type="ECO:0000313" key="7">
    <source>
        <dbReference type="EMBL" id="GGH64059.1"/>
    </source>
</evidence>
<keyword evidence="3" id="KW-0547">Nucleotide-binding</keyword>
<keyword evidence="2" id="KW-0813">Transport</keyword>
<feature type="domain" description="ABC transporter" evidence="6">
    <location>
        <begin position="23"/>
        <end position="246"/>
    </location>
</feature>
<gene>
    <name evidence="7" type="ORF">GCM10008014_42060</name>
</gene>
<dbReference type="PANTHER" id="PTHR46743">
    <property type="entry name" value="TEICHOIC ACIDS EXPORT ATP-BINDING PROTEIN TAGH"/>
    <property type="match status" value="1"/>
</dbReference>
<evidence type="ECO:0000259" key="6">
    <source>
        <dbReference type="PROSITE" id="PS50893"/>
    </source>
</evidence>
<dbReference type="GO" id="GO:0005524">
    <property type="term" value="F:ATP binding"/>
    <property type="evidence" value="ECO:0007669"/>
    <property type="project" value="UniProtKB-KW"/>
</dbReference>
<dbReference type="InterPro" id="IPR050683">
    <property type="entry name" value="Bact_Polysacc_Export_ATP-bd"/>
</dbReference>
<dbReference type="InterPro" id="IPR015860">
    <property type="entry name" value="ABC_transpr_TagH-like"/>
</dbReference>
<reference evidence="8" key="1">
    <citation type="journal article" date="2019" name="Int. J. Syst. Evol. Microbiol.">
        <title>The Global Catalogue of Microorganisms (GCM) 10K type strain sequencing project: providing services to taxonomists for standard genome sequencing and annotation.</title>
        <authorList>
            <consortium name="The Broad Institute Genomics Platform"/>
            <consortium name="The Broad Institute Genome Sequencing Center for Infectious Disease"/>
            <person name="Wu L."/>
            <person name="Ma J."/>
        </authorList>
    </citation>
    <scope>NUCLEOTIDE SEQUENCE [LARGE SCALE GENOMIC DNA]</scope>
    <source>
        <strain evidence="8">CGMCC 1.12770</strain>
    </source>
</reference>
<proteinExistence type="inferred from homology"/>
<dbReference type="InterPro" id="IPR029439">
    <property type="entry name" value="Wzt_C"/>
</dbReference>
<dbReference type="CDD" id="cd03220">
    <property type="entry name" value="ABC_KpsT_Wzt"/>
    <property type="match status" value="1"/>
</dbReference>
<name>A0ABQ1ZI36_9BACL</name>
<dbReference type="SMART" id="SM00382">
    <property type="entry name" value="AAA"/>
    <property type="match status" value="1"/>
</dbReference>
<dbReference type="Pfam" id="PF00005">
    <property type="entry name" value="ABC_tran"/>
    <property type="match status" value="1"/>
</dbReference>
<dbReference type="SUPFAM" id="SSF52540">
    <property type="entry name" value="P-loop containing nucleoside triphosphate hydrolases"/>
    <property type="match status" value="1"/>
</dbReference>
<dbReference type="InterPro" id="IPR027417">
    <property type="entry name" value="P-loop_NTPase"/>
</dbReference>
<evidence type="ECO:0000256" key="3">
    <source>
        <dbReference type="ARBA" id="ARBA00022741"/>
    </source>
</evidence>
<dbReference type="InterPro" id="IPR017871">
    <property type="entry name" value="ABC_transporter-like_CS"/>
</dbReference>
<accession>A0ABQ1ZI36</accession>
<dbReference type="Gene3D" id="2.70.50.60">
    <property type="entry name" value="abc- transporter (atp binding component) like domain"/>
    <property type="match status" value="1"/>
</dbReference>
<evidence type="ECO:0000256" key="4">
    <source>
        <dbReference type="ARBA" id="ARBA00022840"/>
    </source>
</evidence>
<dbReference type="EMBL" id="BMFU01000007">
    <property type="protein sequence ID" value="GGH64059.1"/>
    <property type="molecule type" value="Genomic_DNA"/>
</dbReference>
<organism evidence="7 8">
    <name type="scientific">Paenibacillus silvae</name>
    <dbReference type="NCBI Taxonomy" id="1325358"/>
    <lineage>
        <taxon>Bacteria</taxon>
        <taxon>Bacillati</taxon>
        <taxon>Bacillota</taxon>
        <taxon>Bacilli</taxon>
        <taxon>Bacillales</taxon>
        <taxon>Paenibacillaceae</taxon>
        <taxon>Paenibacillus</taxon>
    </lineage>
</organism>
<comment type="similarity">
    <text evidence="1">Belongs to the ABC transporter superfamily.</text>
</comment>
<keyword evidence="4 7" id="KW-0067">ATP-binding</keyword>
<comment type="caution">
    <text evidence="7">The sequence shown here is derived from an EMBL/GenBank/DDBJ whole genome shotgun (WGS) entry which is preliminary data.</text>
</comment>
<dbReference type="PROSITE" id="PS00211">
    <property type="entry name" value="ABC_TRANSPORTER_1"/>
    <property type="match status" value="1"/>
</dbReference>
<dbReference type="InterPro" id="IPR003439">
    <property type="entry name" value="ABC_transporter-like_ATP-bd"/>
</dbReference>
<dbReference type="InterPro" id="IPR003593">
    <property type="entry name" value="AAA+_ATPase"/>
</dbReference>
<sequence length="427" mass="47749">MNNYVIEAKGLTKQYKLYDKPVDRLKEALHFTNKVYHKKFTALDHLDFHVNKGECLGIIGKNGSGKSTLLKMITGVLTPSSGSLMVQGSISALLELGAGFNPELTGMENIFLNGTIMGFSREEMQQKLEGILEFADIGEFIYQPVKTYSSGMFVRLAFAVAINVDPDILIVDEALSVGDIRFQQKCYRKIDELKQTKTILFVTHDMSVINKYCDRVIWINEGKLIEEGVPRNISKKYQAFMIGANYKKLEADELSNSIEQFRGSSKSHIVDPLQGDLDMMGDEKAMITGISMVEADSQEKVVLVEVEQEVEVLIRLNIKETIEQPIIGFSMKDRLGNIIFQTNNYILGYEIESLQPGEGYVFNFAFRFPSLNHGAYTISPAIASGSQQEHKQHSWVHDALLVEVLPTGYESVSGILCLNAISFSAIV</sequence>
<dbReference type="RefSeq" id="WP_188593742.1">
    <property type="nucleotide sequence ID" value="NZ_BMFU01000007.1"/>
</dbReference>
<dbReference type="Pfam" id="PF14524">
    <property type="entry name" value="Wzt_C"/>
    <property type="match status" value="1"/>
</dbReference>
<dbReference type="Gene3D" id="3.40.50.300">
    <property type="entry name" value="P-loop containing nucleotide triphosphate hydrolases"/>
    <property type="match status" value="1"/>
</dbReference>